<dbReference type="Proteomes" id="UP001596413">
    <property type="component" value="Unassembled WGS sequence"/>
</dbReference>
<feature type="transmembrane region" description="Helical" evidence="2">
    <location>
        <begin position="118"/>
        <end position="139"/>
    </location>
</feature>
<keyword evidence="2" id="KW-0472">Membrane</keyword>
<keyword evidence="2" id="KW-0812">Transmembrane</keyword>
<dbReference type="RefSeq" id="WP_386412080.1">
    <property type="nucleotide sequence ID" value="NZ_JBHSZO010000004.1"/>
</dbReference>
<sequence length="202" mass="21314">MSQPTPPQQPNPYGSPGAYGSPQPYGAGAYGVPPQGGPPAYPAPYGPGGGMPFGVPLLMPGKVRASRVFLFVIAGLQLVYVLYAVFVTLPTFDEQFDDAGLRNEREAEVFKSIGEGTVITLCALTVIAVALGVWLALTYRNGGNAVRTCSIVYGSFAIPGGLVTFLPLGWATAVLGILLIVFSANRESAEWFRRPRGAYPMG</sequence>
<comment type="caution">
    <text evidence="3">The sequence shown here is derived from an EMBL/GenBank/DDBJ whole genome shotgun (WGS) entry which is preliminary data.</text>
</comment>
<dbReference type="EMBL" id="JBHSZO010000004">
    <property type="protein sequence ID" value="MFC7217408.1"/>
    <property type="molecule type" value="Genomic_DNA"/>
</dbReference>
<reference evidence="4" key="1">
    <citation type="journal article" date="2019" name="Int. J. Syst. Evol. Microbiol.">
        <title>The Global Catalogue of Microorganisms (GCM) 10K type strain sequencing project: providing services to taxonomists for standard genome sequencing and annotation.</title>
        <authorList>
            <consortium name="The Broad Institute Genomics Platform"/>
            <consortium name="The Broad Institute Genome Sequencing Center for Infectious Disease"/>
            <person name="Wu L."/>
            <person name="Ma J."/>
        </authorList>
    </citation>
    <scope>NUCLEOTIDE SEQUENCE [LARGE SCALE GENOMIC DNA]</scope>
    <source>
        <strain evidence="4">CGMCC 1.13681</strain>
    </source>
</reference>
<keyword evidence="4" id="KW-1185">Reference proteome</keyword>
<organism evidence="3 4">
    <name type="scientific">Streptomyces polyrhachis</name>
    <dbReference type="NCBI Taxonomy" id="1282885"/>
    <lineage>
        <taxon>Bacteria</taxon>
        <taxon>Bacillati</taxon>
        <taxon>Actinomycetota</taxon>
        <taxon>Actinomycetes</taxon>
        <taxon>Kitasatosporales</taxon>
        <taxon>Streptomycetaceae</taxon>
        <taxon>Streptomyces</taxon>
    </lineage>
</organism>
<feature type="compositionally biased region" description="Pro residues" evidence="1">
    <location>
        <begin position="1"/>
        <end position="10"/>
    </location>
</feature>
<name>A0ABW2G9J2_9ACTN</name>
<evidence type="ECO:0000313" key="3">
    <source>
        <dbReference type="EMBL" id="MFC7217408.1"/>
    </source>
</evidence>
<feature type="region of interest" description="Disordered" evidence="1">
    <location>
        <begin position="1"/>
        <end position="31"/>
    </location>
</feature>
<feature type="transmembrane region" description="Helical" evidence="2">
    <location>
        <begin position="68"/>
        <end position="89"/>
    </location>
</feature>
<evidence type="ECO:0000313" key="4">
    <source>
        <dbReference type="Proteomes" id="UP001596413"/>
    </source>
</evidence>
<accession>A0ABW2G9J2</accession>
<feature type="transmembrane region" description="Helical" evidence="2">
    <location>
        <begin position="151"/>
        <end position="184"/>
    </location>
</feature>
<gene>
    <name evidence="3" type="ORF">ACFQLX_04365</name>
</gene>
<evidence type="ECO:0000256" key="1">
    <source>
        <dbReference type="SAM" id="MobiDB-lite"/>
    </source>
</evidence>
<evidence type="ECO:0000256" key="2">
    <source>
        <dbReference type="SAM" id="Phobius"/>
    </source>
</evidence>
<feature type="compositionally biased region" description="Low complexity" evidence="1">
    <location>
        <begin position="22"/>
        <end position="31"/>
    </location>
</feature>
<proteinExistence type="predicted"/>
<keyword evidence="2" id="KW-1133">Transmembrane helix</keyword>
<protein>
    <recommendedName>
        <fullName evidence="5">Integral membrane protein</fullName>
    </recommendedName>
</protein>
<evidence type="ECO:0008006" key="5">
    <source>
        <dbReference type="Google" id="ProtNLM"/>
    </source>
</evidence>